<accession>A0A553RPR6</accession>
<dbReference type="GO" id="GO:0045499">
    <property type="term" value="F:chemorepellent activity"/>
    <property type="evidence" value="ECO:0007669"/>
    <property type="project" value="TreeGrafter"/>
</dbReference>
<dbReference type="PROSITE" id="PS51004">
    <property type="entry name" value="SEMA"/>
    <property type="match status" value="1"/>
</dbReference>
<dbReference type="GO" id="GO:0030215">
    <property type="term" value="F:semaphorin receptor binding"/>
    <property type="evidence" value="ECO:0007669"/>
    <property type="project" value="InterPro"/>
</dbReference>
<dbReference type="GO" id="GO:0005615">
    <property type="term" value="C:extracellular space"/>
    <property type="evidence" value="ECO:0007669"/>
    <property type="project" value="TreeGrafter"/>
</dbReference>
<dbReference type="PANTHER" id="PTHR11036:SF135">
    <property type="entry name" value="SEMAPHORIN 4D ISOFORM X1-RELATED"/>
    <property type="match status" value="1"/>
</dbReference>
<dbReference type="InterPro" id="IPR015943">
    <property type="entry name" value="WD40/YVTN_repeat-like_dom_sf"/>
</dbReference>
<dbReference type="GO" id="GO:0043931">
    <property type="term" value="P:ossification involved in bone maturation"/>
    <property type="evidence" value="ECO:0007669"/>
    <property type="project" value="TreeGrafter"/>
</dbReference>
<gene>
    <name evidence="4" type="ORF">DNTS_020858</name>
</gene>
<dbReference type="InterPro" id="IPR001627">
    <property type="entry name" value="Semap_dom"/>
</dbReference>
<name>A0A553RPR6_9TELE</name>
<evidence type="ECO:0000256" key="1">
    <source>
        <dbReference type="ARBA" id="ARBA00023180"/>
    </source>
</evidence>
<dbReference type="OrthoDB" id="9988752at2759"/>
<organism evidence="4 5">
    <name type="scientific">Danionella cerebrum</name>
    <dbReference type="NCBI Taxonomy" id="2873325"/>
    <lineage>
        <taxon>Eukaryota</taxon>
        <taxon>Metazoa</taxon>
        <taxon>Chordata</taxon>
        <taxon>Craniata</taxon>
        <taxon>Vertebrata</taxon>
        <taxon>Euteleostomi</taxon>
        <taxon>Actinopterygii</taxon>
        <taxon>Neopterygii</taxon>
        <taxon>Teleostei</taxon>
        <taxon>Ostariophysi</taxon>
        <taxon>Cypriniformes</taxon>
        <taxon>Danionidae</taxon>
        <taxon>Danioninae</taxon>
        <taxon>Danionella</taxon>
    </lineage>
</organism>
<feature type="domain" description="Sema" evidence="3">
    <location>
        <begin position="1"/>
        <end position="209"/>
    </location>
</feature>
<dbReference type="GO" id="GO:0007411">
    <property type="term" value="P:axon guidance"/>
    <property type="evidence" value="ECO:0007669"/>
    <property type="project" value="TreeGrafter"/>
</dbReference>
<protein>
    <recommendedName>
        <fullName evidence="3">Sema domain-containing protein</fullName>
    </recommendedName>
</protein>
<dbReference type="SUPFAM" id="SSF101912">
    <property type="entry name" value="Sema domain"/>
    <property type="match status" value="1"/>
</dbReference>
<evidence type="ECO:0000313" key="5">
    <source>
        <dbReference type="Proteomes" id="UP000316079"/>
    </source>
</evidence>
<dbReference type="Proteomes" id="UP000316079">
    <property type="component" value="Unassembled WGS sequence"/>
</dbReference>
<dbReference type="Pfam" id="PF01403">
    <property type="entry name" value="Sema"/>
    <property type="match status" value="1"/>
</dbReference>
<dbReference type="GO" id="GO:0000122">
    <property type="term" value="P:negative regulation of transcription by RNA polymerase II"/>
    <property type="evidence" value="ECO:0007669"/>
    <property type="project" value="TreeGrafter"/>
</dbReference>
<dbReference type="GO" id="GO:0030335">
    <property type="term" value="P:positive regulation of cell migration"/>
    <property type="evidence" value="ECO:0007669"/>
    <property type="project" value="TreeGrafter"/>
</dbReference>
<evidence type="ECO:0000256" key="2">
    <source>
        <dbReference type="PROSITE-ProRule" id="PRU00352"/>
    </source>
</evidence>
<dbReference type="GO" id="GO:0001755">
    <property type="term" value="P:neural crest cell migration"/>
    <property type="evidence" value="ECO:0007669"/>
    <property type="project" value="TreeGrafter"/>
</dbReference>
<dbReference type="InterPro" id="IPR036352">
    <property type="entry name" value="Semap_dom_sf"/>
</dbReference>
<comment type="caution">
    <text evidence="4">The sequence shown here is derived from an EMBL/GenBank/DDBJ whole genome shotgun (WGS) entry which is preliminary data.</text>
</comment>
<dbReference type="GO" id="GO:0005886">
    <property type="term" value="C:plasma membrane"/>
    <property type="evidence" value="ECO:0007669"/>
    <property type="project" value="TreeGrafter"/>
</dbReference>
<reference evidence="4 5" key="1">
    <citation type="journal article" date="2019" name="Sci. Data">
        <title>Hybrid genome assembly and annotation of Danionella translucida.</title>
        <authorList>
            <person name="Kadobianskyi M."/>
            <person name="Schulze L."/>
            <person name="Schuelke M."/>
            <person name="Judkewitz B."/>
        </authorList>
    </citation>
    <scope>NUCLEOTIDE SEQUENCE [LARGE SCALE GENOMIC DNA]</scope>
    <source>
        <strain evidence="4 5">Bolton</strain>
    </source>
</reference>
<dbReference type="InterPro" id="IPR027231">
    <property type="entry name" value="Semaphorin"/>
</dbReference>
<dbReference type="Gene3D" id="2.130.10.10">
    <property type="entry name" value="YVTN repeat-like/Quinoprotein amine dehydrogenase"/>
    <property type="match status" value="1"/>
</dbReference>
<dbReference type="GO" id="GO:0071526">
    <property type="term" value="P:semaphorin-plexin signaling pathway"/>
    <property type="evidence" value="ECO:0007669"/>
    <property type="project" value="TreeGrafter"/>
</dbReference>
<dbReference type="PANTHER" id="PTHR11036">
    <property type="entry name" value="SEMAPHORIN"/>
    <property type="match status" value="1"/>
</dbReference>
<evidence type="ECO:0000313" key="4">
    <source>
        <dbReference type="EMBL" id="TRZ04170.1"/>
    </source>
</evidence>
<proteinExistence type="predicted"/>
<dbReference type="EMBL" id="SRMA01000979">
    <property type="protein sequence ID" value="TRZ04170.1"/>
    <property type="molecule type" value="Genomic_DNA"/>
</dbReference>
<keyword evidence="1" id="KW-0325">Glycoprotein</keyword>
<dbReference type="STRING" id="623744.A0A553RPR6"/>
<dbReference type="AlphaFoldDB" id="A0A553RPR6"/>
<evidence type="ECO:0000259" key="3">
    <source>
        <dbReference type="PROSITE" id="PS51004"/>
    </source>
</evidence>
<keyword evidence="5" id="KW-1185">Reference proteome</keyword>
<comment type="caution">
    <text evidence="2">Lacks conserved residue(s) required for the propagation of feature annotation.</text>
</comment>
<sequence length="209" mass="23215">MAYIPESQSNPEGDDDKIYLFFSETAVEYDSYSKVEVSRVARVCKGDLGGQRTLQRKWTSFLKARLDCPVPNINLPLLVQDVFHSCDGNWESYSSQYSAVCAFKMEDIRAVFSKGKYKAPFNVETSFVKWVMYSGEVPDPQPGACINDHARTKGITKSLELPDKTLQFVKEKPLMDQAVIAEGPLLVKSGAAFTRIVVTTATALNGSSH</sequence>
<feature type="non-terminal residue" evidence="4">
    <location>
        <position position="209"/>
    </location>
</feature>
<dbReference type="SMART" id="SM00630">
    <property type="entry name" value="Sema"/>
    <property type="match status" value="1"/>
</dbReference>